<dbReference type="InterPro" id="IPR027417">
    <property type="entry name" value="P-loop_NTPase"/>
</dbReference>
<name>A0A7C4R3B2_UNCC3</name>
<evidence type="ECO:0000259" key="9">
    <source>
        <dbReference type="Pfam" id="PF06144"/>
    </source>
</evidence>
<dbReference type="Pfam" id="PF06144">
    <property type="entry name" value="DNA_pol3_delta"/>
    <property type="match status" value="1"/>
</dbReference>
<dbReference type="Gene3D" id="1.20.272.10">
    <property type="match status" value="1"/>
</dbReference>
<feature type="domain" description="DNA polymerase III delta N-terminal" evidence="9">
    <location>
        <begin position="4"/>
        <end position="109"/>
    </location>
</feature>
<evidence type="ECO:0000256" key="6">
    <source>
        <dbReference type="ARBA" id="ARBA00022932"/>
    </source>
</evidence>
<dbReference type="Gene3D" id="1.10.8.60">
    <property type="match status" value="1"/>
</dbReference>
<comment type="similarity">
    <text evidence="7">Belongs to the DNA polymerase HolA subunit family.</text>
</comment>
<keyword evidence="3 11" id="KW-0808">Transferase</keyword>
<dbReference type="GO" id="GO:0003887">
    <property type="term" value="F:DNA-directed DNA polymerase activity"/>
    <property type="evidence" value="ECO:0007669"/>
    <property type="project" value="UniProtKB-KW"/>
</dbReference>
<dbReference type="Gene3D" id="3.40.50.300">
    <property type="entry name" value="P-loop containing nucleotide triphosphate hydrolases"/>
    <property type="match status" value="1"/>
</dbReference>
<evidence type="ECO:0000256" key="8">
    <source>
        <dbReference type="ARBA" id="ARBA00049244"/>
    </source>
</evidence>
<dbReference type="InterPro" id="IPR010372">
    <property type="entry name" value="DNA_pol3_delta_N"/>
</dbReference>
<dbReference type="SUPFAM" id="SSF52540">
    <property type="entry name" value="P-loop containing nucleoside triphosphate hydrolases"/>
    <property type="match status" value="1"/>
</dbReference>
<dbReference type="GO" id="GO:0003677">
    <property type="term" value="F:DNA binding"/>
    <property type="evidence" value="ECO:0007669"/>
    <property type="project" value="InterPro"/>
</dbReference>
<keyword evidence="5" id="KW-0235">DNA replication</keyword>
<protein>
    <recommendedName>
        <fullName evidence="2">DNA polymerase III subunit delta</fullName>
        <ecNumber evidence="1">2.7.7.7</ecNumber>
    </recommendedName>
</protein>
<dbReference type="PANTHER" id="PTHR34388">
    <property type="entry name" value="DNA POLYMERASE III SUBUNIT DELTA"/>
    <property type="match status" value="1"/>
</dbReference>
<dbReference type="Pfam" id="PF21694">
    <property type="entry name" value="DNA_pol3_delta_C"/>
    <property type="match status" value="1"/>
</dbReference>
<comment type="catalytic activity">
    <reaction evidence="8">
        <text>DNA(n) + a 2'-deoxyribonucleoside 5'-triphosphate = DNA(n+1) + diphosphate</text>
        <dbReference type="Rhea" id="RHEA:22508"/>
        <dbReference type="Rhea" id="RHEA-COMP:17339"/>
        <dbReference type="Rhea" id="RHEA-COMP:17340"/>
        <dbReference type="ChEBI" id="CHEBI:33019"/>
        <dbReference type="ChEBI" id="CHEBI:61560"/>
        <dbReference type="ChEBI" id="CHEBI:173112"/>
        <dbReference type="EC" id="2.7.7.7"/>
    </reaction>
</comment>
<organism evidence="11">
    <name type="scientific">candidate division CPR3 bacterium</name>
    <dbReference type="NCBI Taxonomy" id="2268181"/>
    <lineage>
        <taxon>Bacteria</taxon>
        <taxon>Bacteria division CPR3</taxon>
    </lineage>
</organism>
<dbReference type="EC" id="2.7.7.7" evidence="1"/>
<dbReference type="InterPro" id="IPR005790">
    <property type="entry name" value="DNA_polIII_delta"/>
</dbReference>
<evidence type="ECO:0000256" key="3">
    <source>
        <dbReference type="ARBA" id="ARBA00022679"/>
    </source>
</evidence>
<dbReference type="GO" id="GO:0006261">
    <property type="term" value="P:DNA-templated DNA replication"/>
    <property type="evidence" value="ECO:0007669"/>
    <property type="project" value="TreeGrafter"/>
</dbReference>
<reference evidence="11" key="1">
    <citation type="journal article" date="2020" name="mSystems">
        <title>Genome- and Community-Level Interaction Insights into Carbon Utilization and Element Cycling Functions of Hydrothermarchaeota in Hydrothermal Sediment.</title>
        <authorList>
            <person name="Zhou Z."/>
            <person name="Liu Y."/>
            <person name="Xu W."/>
            <person name="Pan J."/>
            <person name="Luo Z.H."/>
            <person name="Li M."/>
        </authorList>
    </citation>
    <scope>NUCLEOTIDE SEQUENCE [LARGE SCALE GENOMIC DNA]</scope>
    <source>
        <strain evidence="11">SpSt-579</strain>
    </source>
</reference>
<dbReference type="NCBIfam" id="TIGR01128">
    <property type="entry name" value="holA"/>
    <property type="match status" value="1"/>
</dbReference>
<evidence type="ECO:0000256" key="2">
    <source>
        <dbReference type="ARBA" id="ARBA00017703"/>
    </source>
</evidence>
<keyword evidence="6" id="KW-0239">DNA-directed DNA polymerase</keyword>
<dbReference type="AlphaFoldDB" id="A0A7C4R3B2"/>
<evidence type="ECO:0000259" key="10">
    <source>
        <dbReference type="Pfam" id="PF21694"/>
    </source>
</evidence>
<dbReference type="GO" id="GO:0009360">
    <property type="term" value="C:DNA polymerase III complex"/>
    <property type="evidence" value="ECO:0007669"/>
    <property type="project" value="InterPro"/>
</dbReference>
<sequence>MIFLIHGEDDYLSSEKLKFFKNGSIKKYGDFNVTHFDEESINVEKIINEIRSSPFLGEKRVIILEGILTSLKKDEREKIIENSLNSPESTVVIFFEKQNLLPYKVKDRIKEIEKFIEKIDKKDVFYYNNIDLVSLNKWVNSRFSSVGFTIEPKAANGLIALIGNNTRQIDNEIKKLVSYKYKEKKIISDDVIKMVKANLDTGIFSLTDALAKKDIKNSKKILKNIIDSGEDIYGVLGMIAFQFRNLVLIKIAEKENIPQAKILNDTKMNPYVYKKVSQQLRNFSFERLREIYHLIFEADLAIKTGGKEPELALDLLIVNICM</sequence>
<keyword evidence="4 11" id="KW-0548">Nucleotidyltransferase</keyword>
<comment type="caution">
    <text evidence="11">The sequence shown here is derived from an EMBL/GenBank/DDBJ whole genome shotgun (WGS) entry which is preliminary data.</text>
</comment>
<dbReference type="SUPFAM" id="SSF48019">
    <property type="entry name" value="post-AAA+ oligomerization domain-like"/>
    <property type="match status" value="1"/>
</dbReference>
<evidence type="ECO:0000256" key="4">
    <source>
        <dbReference type="ARBA" id="ARBA00022695"/>
    </source>
</evidence>
<evidence type="ECO:0000256" key="5">
    <source>
        <dbReference type="ARBA" id="ARBA00022705"/>
    </source>
</evidence>
<dbReference type="PANTHER" id="PTHR34388:SF1">
    <property type="entry name" value="DNA POLYMERASE III SUBUNIT DELTA"/>
    <property type="match status" value="1"/>
</dbReference>
<accession>A0A7C4R3B2</accession>
<proteinExistence type="inferred from homology"/>
<evidence type="ECO:0000313" key="11">
    <source>
        <dbReference type="EMBL" id="HGT71095.1"/>
    </source>
</evidence>
<feature type="domain" description="DNA polymerase III delta subunit-like C-terminal" evidence="10">
    <location>
        <begin position="202"/>
        <end position="319"/>
    </location>
</feature>
<dbReference type="InterPro" id="IPR048466">
    <property type="entry name" value="DNA_pol3_delta-like_C"/>
</dbReference>
<dbReference type="InterPro" id="IPR008921">
    <property type="entry name" value="DNA_pol3_clamp-load_cplx_C"/>
</dbReference>
<evidence type="ECO:0000256" key="7">
    <source>
        <dbReference type="ARBA" id="ARBA00034754"/>
    </source>
</evidence>
<dbReference type="EMBL" id="DSYQ01000009">
    <property type="protein sequence ID" value="HGT71095.1"/>
    <property type="molecule type" value="Genomic_DNA"/>
</dbReference>
<gene>
    <name evidence="11" type="primary">holA</name>
    <name evidence="11" type="ORF">ENT43_02440</name>
</gene>
<evidence type="ECO:0000256" key="1">
    <source>
        <dbReference type="ARBA" id="ARBA00012417"/>
    </source>
</evidence>